<gene>
    <name evidence="14" type="ORF">P353_00925</name>
</gene>
<evidence type="ECO:0000256" key="4">
    <source>
        <dbReference type="ARBA" id="ARBA00022475"/>
    </source>
</evidence>
<evidence type="ECO:0000256" key="9">
    <source>
        <dbReference type="ARBA" id="ARBA00023136"/>
    </source>
</evidence>
<keyword evidence="7" id="KW-0653">Protein transport</keyword>
<dbReference type="PANTHER" id="PTHR38831">
    <property type="entry name" value="TYPE II SECRETION SYSTEM PROTEIN K"/>
    <property type="match status" value="1"/>
</dbReference>
<organism evidence="14 15">
    <name type="scientific">Comamonas testosteroni</name>
    <name type="common">Pseudomonas testosteroni</name>
    <dbReference type="NCBI Taxonomy" id="285"/>
    <lineage>
        <taxon>Bacteria</taxon>
        <taxon>Pseudomonadati</taxon>
        <taxon>Pseudomonadota</taxon>
        <taxon>Betaproteobacteria</taxon>
        <taxon>Burkholderiales</taxon>
        <taxon>Comamonadaceae</taxon>
        <taxon>Comamonas</taxon>
    </lineage>
</organism>
<keyword evidence="6 11" id="KW-0812">Transmembrane</keyword>
<dbReference type="InterPro" id="IPR038072">
    <property type="entry name" value="GspK_central_sf"/>
</dbReference>
<feature type="domain" description="T2SS protein K second SAM-like" evidence="12">
    <location>
        <begin position="250"/>
        <end position="306"/>
    </location>
</feature>
<dbReference type="SUPFAM" id="SSF54523">
    <property type="entry name" value="Pili subunits"/>
    <property type="match status" value="1"/>
</dbReference>
<dbReference type="SUPFAM" id="SSF158544">
    <property type="entry name" value="GspK insert domain-like"/>
    <property type="match status" value="1"/>
</dbReference>
<protein>
    <recommendedName>
        <fullName evidence="10">Type II secretion system protein K</fullName>
    </recommendedName>
</protein>
<comment type="similarity">
    <text evidence="2 10">Belongs to the GSP K family.</text>
</comment>
<dbReference type="AlphaFoldDB" id="A0A096FPH0"/>
<evidence type="ECO:0000256" key="2">
    <source>
        <dbReference type="ARBA" id="ARBA00007246"/>
    </source>
</evidence>
<keyword evidence="9 10" id="KW-0472">Membrane</keyword>
<evidence type="ECO:0000256" key="7">
    <source>
        <dbReference type="ARBA" id="ARBA00022927"/>
    </source>
</evidence>
<proteinExistence type="inferred from homology"/>
<dbReference type="InterPro" id="IPR045584">
    <property type="entry name" value="Pilin-like"/>
</dbReference>
<dbReference type="PANTHER" id="PTHR38831:SF1">
    <property type="entry name" value="TYPE II SECRETION SYSTEM PROTEIN K-RELATED"/>
    <property type="match status" value="1"/>
</dbReference>
<dbReference type="InterPro" id="IPR005628">
    <property type="entry name" value="GspK"/>
</dbReference>
<evidence type="ECO:0000259" key="13">
    <source>
        <dbReference type="Pfam" id="PF21687"/>
    </source>
</evidence>
<dbReference type="EMBL" id="AWOR01000001">
    <property type="protein sequence ID" value="KGH31839.1"/>
    <property type="molecule type" value="Genomic_DNA"/>
</dbReference>
<dbReference type="Gene3D" id="3.30.1300.30">
    <property type="entry name" value="GSPII I/J protein-like"/>
    <property type="match status" value="1"/>
</dbReference>
<keyword evidence="3 10" id="KW-0813">Transport</keyword>
<reference evidence="14 15" key="1">
    <citation type="submission" date="2013-09" db="EMBL/GenBank/DDBJ databases">
        <title>High correlation between genotypes and phenotypes of environmental bacteria Comamonas testosteroni strains.</title>
        <authorList>
            <person name="Liu L."/>
            <person name="Zhu W."/>
            <person name="Xia X."/>
            <person name="Xu B."/>
            <person name="Luo M."/>
            <person name="Wang G."/>
        </authorList>
    </citation>
    <scope>NUCLEOTIDE SEQUENCE [LARGE SCALE GENOMIC DNA]</scope>
    <source>
        <strain evidence="14 15">JL40</strain>
    </source>
</reference>
<dbReference type="GO" id="GO:0005886">
    <property type="term" value="C:plasma membrane"/>
    <property type="evidence" value="ECO:0007669"/>
    <property type="project" value="UniProtKB-SubCell"/>
</dbReference>
<evidence type="ECO:0000313" key="15">
    <source>
        <dbReference type="Proteomes" id="UP000029553"/>
    </source>
</evidence>
<evidence type="ECO:0000256" key="6">
    <source>
        <dbReference type="ARBA" id="ARBA00022692"/>
    </source>
</evidence>
<evidence type="ECO:0000256" key="3">
    <source>
        <dbReference type="ARBA" id="ARBA00022448"/>
    </source>
</evidence>
<evidence type="ECO:0000259" key="12">
    <source>
        <dbReference type="Pfam" id="PF03934"/>
    </source>
</evidence>
<evidence type="ECO:0000256" key="10">
    <source>
        <dbReference type="PIRNR" id="PIRNR002786"/>
    </source>
</evidence>
<comment type="subcellular location">
    <subcellularLocation>
        <location evidence="1 10">Cell inner membrane</location>
    </subcellularLocation>
</comment>
<dbReference type="RefSeq" id="WP_232776187.1">
    <property type="nucleotide sequence ID" value="NZ_AWOR01000001.1"/>
</dbReference>
<dbReference type="NCBIfam" id="NF037980">
    <property type="entry name" value="T2SS_GspK"/>
    <property type="match status" value="1"/>
</dbReference>
<dbReference type="Pfam" id="PF21687">
    <property type="entry name" value="T2SSK_1st"/>
    <property type="match status" value="1"/>
</dbReference>
<keyword evidence="4 10" id="KW-1003">Cell membrane</keyword>
<evidence type="ECO:0000256" key="11">
    <source>
        <dbReference type="SAM" id="Phobius"/>
    </source>
</evidence>
<name>A0A096FPH0_COMTE</name>
<accession>A0A096FPH0</accession>
<keyword evidence="5 10" id="KW-0997">Cell inner membrane</keyword>
<feature type="transmembrane region" description="Helical" evidence="11">
    <location>
        <begin position="42"/>
        <end position="64"/>
    </location>
</feature>
<dbReference type="InterPro" id="IPR049031">
    <property type="entry name" value="T2SSK_SAM-like_1st"/>
</dbReference>
<evidence type="ECO:0000256" key="5">
    <source>
        <dbReference type="ARBA" id="ARBA00022519"/>
    </source>
</evidence>
<keyword evidence="8 11" id="KW-1133">Transmembrane helix</keyword>
<sequence length="356" mass="38946">MKSPLSRFAPSPLGDNPIAAGRPLLGASGFGRAGFRRTRQHGAALLAAMLTVVLVATLASAALWQQWRDVEIETAERNRVQANWLLLGALDWSRVVLQEDSRANRSNPVDHLGEPWAVPLQEARLSTFLAAKNNVSQVDDGLADMQDAFLSGEIVDLQSRLNLRNLLNGVDSSVKEEDLRPFQRLFERLGLPGSSVMQIATALQQAMRGKSQTAALMPRTVGQLGWLGVDPRLIARIEPYVSLLPERTTVNLNTASAEVIWASTDDLDWARANQLVQLRDASPFKSLNAAAAAIGLSGVFNSATHSVTTSYFEARGRLRLGDNVLSQRSLIQRKNMSVTTLWQEHADWGMPAVARP</sequence>
<evidence type="ECO:0000256" key="8">
    <source>
        <dbReference type="ARBA" id="ARBA00022989"/>
    </source>
</evidence>
<dbReference type="GO" id="GO:0009306">
    <property type="term" value="P:protein secretion"/>
    <property type="evidence" value="ECO:0007669"/>
    <property type="project" value="InterPro"/>
</dbReference>
<dbReference type="InterPro" id="IPR049179">
    <property type="entry name" value="T2SSK_SAM-like_2nd"/>
</dbReference>
<dbReference type="Proteomes" id="UP000029553">
    <property type="component" value="Unassembled WGS sequence"/>
</dbReference>
<evidence type="ECO:0000313" key="14">
    <source>
        <dbReference type="EMBL" id="KGH31839.1"/>
    </source>
</evidence>
<evidence type="ECO:0000256" key="1">
    <source>
        <dbReference type="ARBA" id="ARBA00004533"/>
    </source>
</evidence>
<comment type="caution">
    <text evidence="14">The sequence shown here is derived from an EMBL/GenBank/DDBJ whole genome shotgun (WGS) entry which is preliminary data.</text>
</comment>
<feature type="domain" description="T2SS protein K first SAM-like" evidence="13">
    <location>
        <begin position="159"/>
        <end position="246"/>
    </location>
</feature>
<dbReference type="Pfam" id="PF03934">
    <property type="entry name" value="T2SSK"/>
    <property type="match status" value="1"/>
</dbReference>
<dbReference type="PIRSF" id="PIRSF002786">
    <property type="entry name" value="XcpX"/>
    <property type="match status" value="1"/>
</dbReference>